<evidence type="ECO:0000313" key="3">
    <source>
        <dbReference type="Proteomes" id="UP001230978"/>
    </source>
</evidence>
<feature type="transmembrane region" description="Helical" evidence="1">
    <location>
        <begin position="246"/>
        <end position="266"/>
    </location>
</feature>
<sequence>MTIALASPALPDLRRLWTDAPALTLLALILTLGLIPLYAAMALDLRDFHGNSPWLKPVKFHYALAIYAITLAFFARFMPAATRQSRLWRWFTGAVVFAIVAECLWLWGAASLNTAAHFNTDHPIFAAVYSLMGAFAVLLTSASLAMGLSIWRNRATGLPEGLRLSIALGLILTFVLTVITAGYLSAQPGHFVGTPVTGAALPILGWSREVGDLRVAHFLATHALHGLPIWGLIATRMGDARGAVTLVWGGAAAYAALVTATFIQALNGLPLI</sequence>
<dbReference type="Proteomes" id="UP001230978">
    <property type="component" value="Chromosome"/>
</dbReference>
<keyword evidence="1" id="KW-0472">Membrane</keyword>
<organism evidence="2 3">
    <name type="scientific">Fuscovulum ytuae</name>
    <dbReference type="NCBI Taxonomy" id="3042299"/>
    <lineage>
        <taxon>Bacteria</taxon>
        <taxon>Pseudomonadati</taxon>
        <taxon>Pseudomonadota</taxon>
        <taxon>Alphaproteobacteria</taxon>
        <taxon>Rhodobacterales</taxon>
        <taxon>Paracoccaceae</taxon>
        <taxon>Fuscovulum</taxon>
    </lineage>
</organism>
<proteinExistence type="predicted"/>
<feature type="transmembrane region" description="Helical" evidence="1">
    <location>
        <begin position="215"/>
        <end position="234"/>
    </location>
</feature>
<keyword evidence="3" id="KW-1185">Reference proteome</keyword>
<evidence type="ECO:0000256" key="1">
    <source>
        <dbReference type="SAM" id="Phobius"/>
    </source>
</evidence>
<evidence type="ECO:0000313" key="2">
    <source>
        <dbReference type="EMBL" id="WGV17245.1"/>
    </source>
</evidence>
<feature type="transmembrane region" description="Helical" evidence="1">
    <location>
        <begin position="60"/>
        <end position="78"/>
    </location>
</feature>
<feature type="transmembrane region" description="Helical" evidence="1">
    <location>
        <begin position="162"/>
        <end position="184"/>
    </location>
</feature>
<reference evidence="2 3" key="1">
    <citation type="submission" date="2023-04" db="EMBL/GenBank/DDBJ databases">
        <title>YMD61, complete Genome.</title>
        <authorList>
            <person name="Zhang J."/>
        </authorList>
    </citation>
    <scope>NUCLEOTIDE SEQUENCE [LARGE SCALE GENOMIC DNA]</scope>
    <source>
        <strain evidence="2 3">YMD61</strain>
    </source>
</reference>
<feature type="transmembrane region" description="Helical" evidence="1">
    <location>
        <begin position="90"/>
        <end position="112"/>
    </location>
</feature>
<protein>
    <submittedName>
        <fullName evidence="2">Uncharacterized protein</fullName>
    </submittedName>
</protein>
<keyword evidence="1" id="KW-0812">Transmembrane</keyword>
<gene>
    <name evidence="2" type="ORF">QF092_05415</name>
</gene>
<feature type="transmembrane region" description="Helical" evidence="1">
    <location>
        <begin position="20"/>
        <end position="40"/>
    </location>
</feature>
<accession>A0ABY8QAD6</accession>
<feature type="transmembrane region" description="Helical" evidence="1">
    <location>
        <begin position="124"/>
        <end position="150"/>
    </location>
</feature>
<dbReference type="RefSeq" id="WP_281468359.1">
    <property type="nucleotide sequence ID" value="NZ_CP124535.1"/>
</dbReference>
<dbReference type="EMBL" id="CP124535">
    <property type="protein sequence ID" value="WGV17245.1"/>
    <property type="molecule type" value="Genomic_DNA"/>
</dbReference>
<keyword evidence="1" id="KW-1133">Transmembrane helix</keyword>
<name>A0ABY8QAD6_9RHOB</name>